<evidence type="ECO:0000313" key="11">
    <source>
        <dbReference type="Proteomes" id="UP000799640"/>
    </source>
</evidence>
<dbReference type="InterPro" id="IPR016439">
    <property type="entry name" value="Lag1/Lac1-like"/>
</dbReference>
<feature type="transmembrane region" description="Helical" evidence="8">
    <location>
        <begin position="94"/>
        <end position="116"/>
    </location>
</feature>
<evidence type="ECO:0000256" key="8">
    <source>
        <dbReference type="SAM" id="Phobius"/>
    </source>
</evidence>
<evidence type="ECO:0000256" key="4">
    <source>
        <dbReference type="ARBA" id="ARBA00022989"/>
    </source>
</evidence>
<dbReference type="GO" id="GO:0050291">
    <property type="term" value="F:sphingosine N-acyltransferase activity"/>
    <property type="evidence" value="ECO:0007669"/>
    <property type="project" value="InterPro"/>
</dbReference>
<evidence type="ECO:0000256" key="6">
    <source>
        <dbReference type="PROSITE-ProRule" id="PRU00205"/>
    </source>
</evidence>
<proteinExistence type="inferred from homology"/>
<dbReference type="InterPro" id="IPR006634">
    <property type="entry name" value="TLC-dom"/>
</dbReference>
<feature type="transmembrane region" description="Helical" evidence="8">
    <location>
        <begin position="34"/>
        <end position="59"/>
    </location>
</feature>
<dbReference type="GO" id="GO:0046513">
    <property type="term" value="P:ceramide biosynthetic process"/>
    <property type="evidence" value="ECO:0007669"/>
    <property type="project" value="InterPro"/>
</dbReference>
<feature type="transmembrane region" description="Helical" evidence="8">
    <location>
        <begin position="207"/>
        <end position="228"/>
    </location>
</feature>
<feature type="transmembrane region" description="Helical" evidence="8">
    <location>
        <begin position="182"/>
        <end position="200"/>
    </location>
</feature>
<feature type="compositionally biased region" description="Low complexity" evidence="7">
    <location>
        <begin position="408"/>
        <end position="417"/>
    </location>
</feature>
<sequence>MDAFPAQDSLLPHGDHVKTRRVVRRRKQKKEESLITALCSWIVEHQIGLAINLVLLLSLTHICFPRARPHTRKFFEMAYYNPDTQAYTRGIDDMYLVFFWIVAFTGLRMGSMEYLLQPFAQWGGIESKKARTRFAEQGWMVMYDSVFWSLGMYLMYKSDYWFNLKALWEGYPPIHMSGTMKWYYLVQFAFWLQQLFVVNIEERRKDFWQMFTHHIFTCALLFASYGWYQHKVGNVILCTMDVVDILLPLAKMFNYLGLRTLCDVTFGIFITVWFVTRHIFYPLVCRAIYVDLPVLGCYDSITGAKIEGEENTSIWSNISQPFTRPGGHVCFNDNIRLLFLGMLLALQVLMILWFVMISRLACSVIMGKVAEDPRSDDEGEDSYEEFEIDDHFDAEWDEEHAIEEEVGVEGLSARPKGGPSGRRGKRPVARTSAISIPGHGDHKELLGRIGCDKPS</sequence>
<accession>A0A6G1HQB3</accession>
<feature type="transmembrane region" description="Helical" evidence="8">
    <location>
        <begin position="337"/>
        <end position="356"/>
    </location>
</feature>
<evidence type="ECO:0000256" key="7">
    <source>
        <dbReference type="SAM" id="MobiDB-lite"/>
    </source>
</evidence>
<dbReference type="Proteomes" id="UP000799640">
    <property type="component" value="Unassembled WGS sequence"/>
</dbReference>
<feature type="domain" description="TLC" evidence="9">
    <location>
        <begin position="130"/>
        <end position="366"/>
    </location>
</feature>
<organism evidence="10 11">
    <name type="scientific">Trichodelitschia bisporula</name>
    <dbReference type="NCBI Taxonomy" id="703511"/>
    <lineage>
        <taxon>Eukaryota</taxon>
        <taxon>Fungi</taxon>
        <taxon>Dikarya</taxon>
        <taxon>Ascomycota</taxon>
        <taxon>Pezizomycotina</taxon>
        <taxon>Dothideomycetes</taxon>
        <taxon>Dothideomycetes incertae sedis</taxon>
        <taxon>Phaeotrichales</taxon>
        <taxon>Phaeotrichaceae</taxon>
        <taxon>Trichodelitschia</taxon>
    </lineage>
</organism>
<dbReference type="OrthoDB" id="537032at2759"/>
<keyword evidence="4 8" id="KW-1133">Transmembrane helix</keyword>
<dbReference type="AlphaFoldDB" id="A0A6G1HQB3"/>
<dbReference type="PROSITE" id="PS50922">
    <property type="entry name" value="TLC"/>
    <property type="match status" value="1"/>
</dbReference>
<feature type="compositionally biased region" description="Basic and acidic residues" evidence="7">
    <location>
        <begin position="439"/>
        <end position="455"/>
    </location>
</feature>
<feature type="transmembrane region" description="Helical" evidence="8">
    <location>
        <begin position="256"/>
        <end position="276"/>
    </location>
</feature>
<comment type="subcellular location">
    <subcellularLocation>
        <location evidence="1">Membrane</location>
        <topology evidence="1">Multi-pass membrane protein</topology>
    </subcellularLocation>
</comment>
<gene>
    <name evidence="10" type="ORF">EJ06DRAFT_480774</name>
</gene>
<evidence type="ECO:0000256" key="5">
    <source>
        <dbReference type="ARBA" id="ARBA00023136"/>
    </source>
</evidence>
<reference evidence="10" key="1">
    <citation type="journal article" date="2020" name="Stud. Mycol.">
        <title>101 Dothideomycetes genomes: a test case for predicting lifestyles and emergence of pathogens.</title>
        <authorList>
            <person name="Haridas S."/>
            <person name="Albert R."/>
            <person name="Binder M."/>
            <person name="Bloem J."/>
            <person name="Labutti K."/>
            <person name="Salamov A."/>
            <person name="Andreopoulos B."/>
            <person name="Baker S."/>
            <person name="Barry K."/>
            <person name="Bills G."/>
            <person name="Bluhm B."/>
            <person name="Cannon C."/>
            <person name="Castanera R."/>
            <person name="Culley D."/>
            <person name="Daum C."/>
            <person name="Ezra D."/>
            <person name="Gonzalez J."/>
            <person name="Henrissat B."/>
            <person name="Kuo A."/>
            <person name="Liang C."/>
            <person name="Lipzen A."/>
            <person name="Lutzoni F."/>
            <person name="Magnuson J."/>
            <person name="Mondo S."/>
            <person name="Nolan M."/>
            <person name="Ohm R."/>
            <person name="Pangilinan J."/>
            <person name="Park H.-J."/>
            <person name="Ramirez L."/>
            <person name="Alfaro M."/>
            <person name="Sun H."/>
            <person name="Tritt A."/>
            <person name="Yoshinaga Y."/>
            <person name="Zwiers L.-H."/>
            <person name="Turgeon B."/>
            <person name="Goodwin S."/>
            <person name="Spatafora J."/>
            <person name="Crous P."/>
            <person name="Grigoriev I."/>
        </authorList>
    </citation>
    <scope>NUCLEOTIDE SEQUENCE</scope>
    <source>
        <strain evidence="10">CBS 262.69</strain>
    </source>
</reference>
<dbReference type="PANTHER" id="PTHR12560:SF0">
    <property type="entry name" value="LD18904P"/>
    <property type="match status" value="1"/>
</dbReference>
<dbReference type="PANTHER" id="PTHR12560">
    <property type="entry name" value="LONGEVITY ASSURANCE FACTOR 1 LAG1"/>
    <property type="match status" value="1"/>
</dbReference>
<keyword evidence="11" id="KW-1185">Reference proteome</keyword>
<comment type="similarity">
    <text evidence="2">Belongs to the sphingosine N-acyltransferase family.</text>
</comment>
<evidence type="ECO:0000256" key="1">
    <source>
        <dbReference type="ARBA" id="ARBA00004141"/>
    </source>
</evidence>
<dbReference type="EMBL" id="ML996701">
    <property type="protein sequence ID" value="KAF2398091.1"/>
    <property type="molecule type" value="Genomic_DNA"/>
</dbReference>
<feature type="region of interest" description="Disordered" evidence="7">
    <location>
        <begin position="404"/>
        <end position="455"/>
    </location>
</feature>
<evidence type="ECO:0000313" key="10">
    <source>
        <dbReference type="EMBL" id="KAF2398091.1"/>
    </source>
</evidence>
<protein>
    <submittedName>
        <fullName evidence="10">Longevity assurance proteins LAG1/LAC1</fullName>
    </submittedName>
</protein>
<dbReference type="GO" id="GO:0016020">
    <property type="term" value="C:membrane"/>
    <property type="evidence" value="ECO:0007669"/>
    <property type="project" value="UniProtKB-SubCell"/>
</dbReference>
<evidence type="ECO:0000256" key="3">
    <source>
        <dbReference type="ARBA" id="ARBA00022692"/>
    </source>
</evidence>
<evidence type="ECO:0000256" key="2">
    <source>
        <dbReference type="ARBA" id="ARBA00009808"/>
    </source>
</evidence>
<evidence type="ECO:0000259" key="9">
    <source>
        <dbReference type="PROSITE" id="PS50922"/>
    </source>
</evidence>
<name>A0A6G1HQB3_9PEZI</name>
<dbReference type="SMART" id="SM00724">
    <property type="entry name" value="TLC"/>
    <property type="match status" value="1"/>
</dbReference>
<keyword evidence="3 6" id="KW-0812">Transmembrane</keyword>
<keyword evidence="5 6" id="KW-0472">Membrane</keyword>
<dbReference type="Pfam" id="PF03798">
    <property type="entry name" value="TRAM_LAG1_CLN8"/>
    <property type="match status" value="1"/>
</dbReference>